<reference evidence="3 4" key="1">
    <citation type="submission" date="2018-03" db="EMBL/GenBank/DDBJ databases">
        <authorList>
            <person name="Guldener U."/>
        </authorList>
    </citation>
    <scope>NUCLEOTIDE SEQUENCE [LARGE SCALE GENOMIC DNA]</scope>
    <source>
        <strain evidence="3 4">DAOM196992</strain>
    </source>
</reference>
<evidence type="ECO:0000259" key="2">
    <source>
        <dbReference type="Pfam" id="PF00326"/>
    </source>
</evidence>
<accession>A0A5C3EZD8</accession>
<dbReference type="Proteomes" id="UP000323386">
    <property type="component" value="Unassembled WGS sequence"/>
</dbReference>
<evidence type="ECO:0000256" key="1">
    <source>
        <dbReference type="SAM" id="MobiDB-lite"/>
    </source>
</evidence>
<organism evidence="3 4">
    <name type="scientific">Pseudozyma flocculosa</name>
    <dbReference type="NCBI Taxonomy" id="84751"/>
    <lineage>
        <taxon>Eukaryota</taxon>
        <taxon>Fungi</taxon>
        <taxon>Dikarya</taxon>
        <taxon>Basidiomycota</taxon>
        <taxon>Ustilaginomycotina</taxon>
        <taxon>Ustilaginomycetes</taxon>
        <taxon>Ustilaginales</taxon>
        <taxon>Ustilaginaceae</taxon>
        <taxon>Pseudozyma</taxon>
    </lineage>
</organism>
<dbReference type="InterPro" id="IPR029058">
    <property type="entry name" value="AB_hydrolase_fold"/>
</dbReference>
<feature type="region of interest" description="Disordered" evidence="1">
    <location>
        <begin position="323"/>
        <end position="358"/>
    </location>
</feature>
<dbReference type="Gene3D" id="3.40.50.1820">
    <property type="entry name" value="alpha/beta hydrolase"/>
    <property type="match status" value="1"/>
</dbReference>
<dbReference type="OrthoDB" id="9988524at2759"/>
<dbReference type="InterPro" id="IPR001375">
    <property type="entry name" value="Peptidase_S9_cat"/>
</dbReference>
<proteinExistence type="predicted"/>
<sequence length="358" mass="39684">MRQTKLHIPLSLGGTTINIVGVLAQRDQPPHPEHAAEATIVDPRVNVNYPSEPAPVRSTTEGRKVALILHGVLAHKDQTYHRLLAASLPIDSFRFDFRANAETPGPWNMASFDLDLQDMRACIDYLTDRLGYTVEVIIAHSRGALDGFKFLATQCNDAVEPRKRVPYYVALGARWRMKKIHDRDPLYQPAFAAEGFYRWKVKVAGQKREVHIYPKDVEDFAVWPIEKYVAEFPTKTDVLLVSGTADETVPVSDSAYYINALTGPHRRPGSASLRLIDDANHNFKGHYDELVDIIVTWLQSRLDLSRQGTAAAGGIRDHDLRAETTLQKSWESSSSSASSSSVPGSVSAGRSAVAKGKL</sequence>
<feature type="compositionally biased region" description="Low complexity" evidence="1">
    <location>
        <begin position="332"/>
        <end position="358"/>
    </location>
</feature>
<dbReference type="EMBL" id="OOIP01000007">
    <property type="protein sequence ID" value="SPO37442.1"/>
    <property type="molecule type" value="Genomic_DNA"/>
</dbReference>
<evidence type="ECO:0000313" key="4">
    <source>
        <dbReference type="Proteomes" id="UP000323386"/>
    </source>
</evidence>
<dbReference type="GO" id="GO:0006508">
    <property type="term" value="P:proteolysis"/>
    <property type="evidence" value="ECO:0007669"/>
    <property type="project" value="InterPro"/>
</dbReference>
<gene>
    <name evidence="3" type="ORF">PSFLO_02916</name>
</gene>
<dbReference type="AlphaFoldDB" id="A0A5C3EZD8"/>
<dbReference type="GO" id="GO:0008236">
    <property type="term" value="F:serine-type peptidase activity"/>
    <property type="evidence" value="ECO:0007669"/>
    <property type="project" value="InterPro"/>
</dbReference>
<protein>
    <recommendedName>
        <fullName evidence="2">Peptidase S9 prolyl oligopeptidase catalytic domain-containing protein</fullName>
    </recommendedName>
</protein>
<dbReference type="SUPFAM" id="SSF53474">
    <property type="entry name" value="alpha/beta-Hydrolases"/>
    <property type="match status" value="1"/>
</dbReference>
<evidence type="ECO:0000313" key="3">
    <source>
        <dbReference type="EMBL" id="SPO37442.1"/>
    </source>
</evidence>
<dbReference type="Pfam" id="PF00326">
    <property type="entry name" value="Peptidase_S9"/>
    <property type="match status" value="1"/>
</dbReference>
<name>A0A5C3EZD8_9BASI</name>
<feature type="domain" description="Peptidase S9 prolyl oligopeptidase catalytic" evidence="2">
    <location>
        <begin position="182"/>
        <end position="300"/>
    </location>
</feature>
<keyword evidence="4" id="KW-1185">Reference proteome</keyword>